<protein>
    <submittedName>
        <fullName evidence="2">Uncharacterized protein</fullName>
    </submittedName>
</protein>
<dbReference type="EnsemblPlants" id="Ma06_t28670.1">
    <property type="protein sequence ID" value="Ma06_p28670.1"/>
    <property type="gene ID" value="Ma06_g28670"/>
</dbReference>
<proteinExistence type="predicted"/>
<organism evidence="2 3">
    <name type="scientific">Musa acuminata subsp. malaccensis</name>
    <name type="common">Wild banana</name>
    <name type="synonym">Musa malaccensis</name>
    <dbReference type="NCBI Taxonomy" id="214687"/>
    <lineage>
        <taxon>Eukaryota</taxon>
        <taxon>Viridiplantae</taxon>
        <taxon>Streptophyta</taxon>
        <taxon>Embryophyta</taxon>
        <taxon>Tracheophyta</taxon>
        <taxon>Spermatophyta</taxon>
        <taxon>Magnoliopsida</taxon>
        <taxon>Liliopsida</taxon>
        <taxon>Zingiberales</taxon>
        <taxon>Musaceae</taxon>
        <taxon>Musa</taxon>
    </lineage>
</organism>
<dbReference type="Proteomes" id="UP000012960">
    <property type="component" value="Unplaced"/>
</dbReference>
<feature type="region of interest" description="Disordered" evidence="1">
    <location>
        <begin position="1"/>
        <end position="28"/>
    </location>
</feature>
<accession>A0A804JLJ5</accession>
<dbReference type="InParanoid" id="A0A804JLJ5"/>
<keyword evidence="3" id="KW-1185">Reference proteome</keyword>
<reference evidence="2" key="1">
    <citation type="submission" date="2021-05" db="UniProtKB">
        <authorList>
            <consortium name="EnsemblPlants"/>
        </authorList>
    </citation>
    <scope>IDENTIFICATION</scope>
    <source>
        <strain evidence="2">subsp. malaccensis</strain>
    </source>
</reference>
<dbReference type="AlphaFoldDB" id="A0A804JLJ5"/>
<evidence type="ECO:0000313" key="3">
    <source>
        <dbReference type="Proteomes" id="UP000012960"/>
    </source>
</evidence>
<sequence>MKNDTSDMNKATKRPPRYSASYESTPDTLESFRKTQDGAIQYRPVRVNQLQGTSHPPEESMIIKGLRTTDHPTTGIKANSLTNKRELRTLDSLSFHQKLT</sequence>
<name>A0A804JLJ5_MUSAM</name>
<evidence type="ECO:0000256" key="1">
    <source>
        <dbReference type="SAM" id="MobiDB-lite"/>
    </source>
</evidence>
<dbReference type="Gramene" id="Ma06_t28670.1">
    <property type="protein sequence ID" value="Ma06_p28670.1"/>
    <property type="gene ID" value="Ma06_g28670"/>
</dbReference>
<evidence type="ECO:0000313" key="2">
    <source>
        <dbReference type="EnsemblPlants" id="Ma06_p28670.1"/>
    </source>
</evidence>